<gene>
    <name evidence="3" type="ORF">RDB_LOCUS148250</name>
</gene>
<feature type="signal peptide" evidence="1">
    <location>
        <begin position="1"/>
        <end position="15"/>
    </location>
</feature>
<keyword evidence="1" id="KW-0732">Signal</keyword>
<evidence type="ECO:0000313" key="4">
    <source>
        <dbReference type="Proteomes" id="UP000663846"/>
    </source>
</evidence>
<dbReference type="PANTHER" id="PTHR24094:SF15">
    <property type="entry name" value="AMP-DEPENDENT SYNTHETASE_LIGASE DOMAIN-CONTAINING PROTEIN-RELATED"/>
    <property type="match status" value="1"/>
</dbReference>
<comment type="caution">
    <text evidence="3">The sequence shown here is derived from an EMBL/GenBank/DDBJ whole genome shotgun (WGS) entry which is preliminary data.</text>
</comment>
<dbReference type="PANTHER" id="PTHR24094">
    <property type="entry name" value="SECRETED PROTEIN"/>
    <property type="match status" value="1"/>
</dbReference>
<organism evidence="3 4">
    <name type="scientific">Rhizoctonia solani</name>
    <dbReference type="NCBI Taxonomy" id="456999"/>
    <lineage>
        <taxon>Eukaryota</taxon>
        <taxon>Fungi</taxon>
        <taxon>Dikarya</taxon>
        <taxon>Basidiomycota</taxon>
        <taxon>Agaricomycotina</taxon>
        <taxon>Agaricomycetes</taxon>
        <taxon>Cantharellales</taxon>
        <taxon>Ceratobasidiaceae</taxon>
        <taxon>Rhizoctonia</taxon>
    </lineage>
</organism>
<dbReference type="Pfam" id="PF07510">
    <property type="entry name" value="GmrSD_C"/>
    <property type="match status" value="1"/>
</dbReference>
<evidence type="ECO:0000259" key="2">
    <source>
        <dbReference type="Pfam" id="PF07510"/>
    </source>
</evidence>
<feature type="chain" id="PRO_5034905484" description="GmrSD restriction endonucleases C-terminal domain-containing protein" evidence="1">
    <location>
        <begin position="16"/>
        <end position="211"/>
    </location>
</feature>
<reference evidence="3" key="1">
    <citation type="submission" date="2021-01" db="EMBL/GenBank/DDBJ databases">
        <authorList>
            <person name="Kaushik A."/>
        </authorList>
    </citation>
    <scope>NUCLEOTIDE SEQUENCE</scope>
    <source>
        <strain evidence="3">AG1-1C</strain>
    </source>
</reference>
<dbReference type="EMBL" id="CAJMWS010000588">
    <property type="protein sequence ID" value="CAE6453005.1"/>
    <property type="molecule type" value="Genomic_DNA"/>
</dbReference>
<evidence type="ECO:0000313" key="3">
    <source>
        <dbReference type="EMBL" id="CAE6453005.1"/>
    </source>
</evidence>
<dbReference type="InterPro" id="IPR011089">
    <property type="entry name" value="GmrSD_C"/>
</dbReference>
<accession>A0A8H3BBG3</accession>
<evidence type="ECO:0000256" key="1">
    <source>
        <dbReference type="SAM" id="SignalP"/>
    </source>
</evidence>
<feature type="domain" description="GmrSD restriction endonucleases C-terminal" evidence="2">
    <location>
        <begin position="108"/>
        <end position="205"/>
    </location>
</feature>
<sequence>MRFTYLIALATLVSASPLKFELEIGRRGNLPTPVSVATAKEYLGELRISPPVTDPPYNRRNFTHWITIDGKCDTRETVIKRDATAEVTVDAACKAIAGAWVSDYDGTLIVDPSGLDIDHTVPLKEAWQAGAWNWTSARRREFANDLIRPQLIAVSARSNRMKGDKDPSKWMPSNLSFHCTYIRAWIQVKYFYELTVDQAEKEALEKFINNC</sequence>
<dbReference type="Proteomes" id="UP000663846">
    <property type="component" value="Unassembled WGS sequence"/>
</dbReference>
<dbReference type="AlphaFoldDB" id="A0A8H3BBG3"/>
<proteinExistence type="predicted"/>
<protein>
    <recommendedName>
        <fullName evidence="2">GmrSD restriction endonucleases C-terminal domain-containing protein</fullName>
    </recommendedName>
</protein>
<name>A0A8H3BBG3_9AGAM</name>